<evidence type="ECO:0000313" key="7">
    <source>
        <dbReference type="Proteomes" id="UP000620124"/>
    </source>
</evidence>
<dbReference type="CDD" id="cd12613">
    <property type="entry name" value="RRM2_NGR1_NAM8_like"/>
    <property type="match status" value="1"/>
</dbReference>
<comment type="caution">
    <text evidence="6">The sequence shown here is derived from an EMBL/GenBank/DDBJ whole genome shotgun (WGS) entry which is preliminary data.</text>
</comment>
<organism evidence="6 7">
    <name type="scientific">Mycena venus</name>
    <dbReference type="NCBI Taxonomy" id="2733690"/>
    <lineage>
        <taxon>Eukaryota</taxon>
        <taxon>Fungi</taxon>
        <taxon>Dikarya</taxon>
        <taxon>Basidiomycota</taxon>
        <taxon>Agaricomycotina</taxon>
        <taxon>Agaricomycetes</taxon>
        <taxon>Agaricomycetidae</taxon>
        <taxon>Agaricales</taxon>
        <taxon>Marasmiineae</taxon>
        <taxon>Mycenaceae</taxon>
        <taxon>Mycena</taxon>
    </lineage>
</organism>
<name>A0A8H7CY17_9AGAR</name>
<feature type="compositionally biased region" description="Low complexity" evidence="4">
    <location>
        <begin position="911"/>
        <end position="941"/>
    </location>
</feature>
<keyword evidence="1" id="KW-0677">Repeat</keyword>
<evidence type="ECO:0000313" key="6">
    <source>
        <dbReference type="EMBL" id="KAF7352151.1"/>
    </source>
</evidence>
<dbReference type="SUPFAM" id="SSF54928">
    <property type="entry name" value="RNA-binding domain, RBD"/>
    <property type="match status" value="1"/>
</dbReference>
<feature type="region of interest" description="Disordered" evidence="4">
    <location>
        <begin position="831"/>
        <end position="943"/>
    </location>
</feature>
<evidence type="ECO:0000256" key="3">
    <source>
        <dbReference type="PROSITE-ProRule" id="PRU00176"/>
    </source>
</evidence>
<reference evidence="6" key="1">
    <citation type="submission" date="2020-05" db="EMBL/GenBank/DDBJ databases">
        <title>Mycena genomes resolve the evolution of fungal bioluminescence.</title>
        <authorList>
            <person name="Tsai I.J."/>
        </authorList>
    </citation>
    <scope>NUCLEOTIDE SEQUENCE</scope>
    <source>
        <strain evidence="6">CCC161011</strain>
    </source>
</reference>
<feature type="compositionally biased region" description="Polar residues" evidence="4">
    <location>
        <begin position="1011"/>
        <end position="1029"/>
    </location>
</feature>
<dbReference type="SMART" id="SM00360">
    <property type="entry name" value="RRM"/>
    <property type="match status" value="2"/>
</dbReference>
<evidence type="ECO:0000256" key="4">
    <source>
        <dbReference type="SAM" id="MobiDB-lite"/>
    </source>
</evidence>
<dbReference type="AlphaFoldDB" id="A0A8H7CY17"/>
<dbReference type="PANTHER" id="PTHR47640">
    <property type="entry name" value="TRNA SELENOCYSTEINE 1-ASSOCIATED PROTEIN 1-RELATED-RELATED"/>
    <property type="match status" value="1"/>
</dbReference>
<dbReference type="InterPro" id="IPR050825">
    <property type="entry name" value="RBM42_RBP45_47-like"/>
</dbReference>
<protein>
    <recommendedName>
        <fullName evidence="5">RRM domain-containing protein</fullName>
    </recommendedName>
</protein>
<dbReference type="EMBL" id="JACAZI010000009">
    <property type="protein sequence ID" value="KAF7352151.1"/>
    <property type="molecule type" value="Genomic_DNA"/>
</dbReference>
<feature type="domain" description="RRM" evidence="5">
    <location>
        <begin position="383"/>
        <end position="477"/>
    </location>
</feature>
<proteinExistence type="predicted"/>
<feature type="compositionally biased region" description="Polar residues" evidence="4">
    <location>
        <begin position="42"/>
        <end position="67"/>
    </location>
</feature>
<dbReference type="PANTHER" id="PTHR47640:SF10">
    <property type="entry name" value="TRNA SELENOCYSTEINE 1-ASSOCIATED PROTEIN 1-RELATED"/>
    <property type="match status" value="1"/>
</dbReference>
<gene>
    <name evidence="6" type="ORF">MVEN_01178300</name>
</gene>
<dbReference type="Pfam" id="PF00076">
    <property type="entry name" value="RRM_1"/>
    <property type="match status" value="2"/>
</dbReference>
<dbReference type="GO" id="GO:0003729">
    <property type="term" value="F:mRNA binding"/>
    <property type="evidence" value="ECO:0007669"/>
    <property type="project" value="InterPro"/>
</dbReference>
<evidence type="ECO:0000259" key="5">
    <source>
        <dbReference type="PROSITE" id="PS50102"/>
    </source>
</evidence>
<feature type="compositionally biased region" description="Basic and acidic residues" evidence="4">
    <location>
        <begin position="1072"/>
        <end position="1081"/>
    </location>
</feature>
<feature type="compositionally biased region" description="Polar residues" evidence="4">
    <location>
        <begin position="853"/>
        <end position="874"/>
    </location>
</feature>
<dbReference type="CDD" id="cd12346">
    <property type="entry name" value="RRM3_NGR1_NAM8_like"/>
    <property type="match status" value="1"/>
</dbReference>
<feature type="compositionally biased region" description="Low complexity" evidence="4">
    <location>
        <begin position="831"/>
        <end position="844"/>
    </location>
</feature>
<feature type="region of interest" description="Disordered" evidence="4">
    <location>
        <begin position="36"/>
        <end position="143"/>
    </location>
</feature>
<sequence length="1115" mass="114194">MADYAYAFKAHPTQNPYGYGQYRGARAEWDAGGGGGGGATMGLTQTNNATPSSSGTASRHQHQQQNFTSPPPPSTTATAPTQYRHSHTHTPSASSPPPVSNSGNATSPPPHTNPASTTSTNSGNTMTMATNGGTQPQQISPPTSLLWTDLEPWMDAEYARQVCALMRWDASVVVPSPPNPNVNGMGSNSFSSNAAGAGANNAGYAVLTFTSAERAAGALAKVNSSIGTHGQMMTMPNSARSFVLNWAPPGVGGAPPASAPTPAASTSTSNPANASSAPSTNANGQNGATANSSGAGYAPSAGSSSGSGSGGGVVSPTSPLSPVGVGMGMGGVPMGYPLNGVPFGVPGSGSSINGGMGGMNGMNGAGMQGQGVGAGAGGYPKEYSIFVGDLAPETSNSDLVAVFRNPVLGLRNDRAPKFIRPFASCKSAKIMLDPVTGVSRGYGFVRFTDEADQQRALIEMHGLYCLSRPMRISPATAKFKPPQPDLGPGALPASTSAPSYPSVATTAPLPTSVSAPSGEQQQQQQQQSQQPPSVSTPIAVPTATPYYPSADATAYTPGSGLSTSASGAGAEYFAQYAVQPQSVPGQPGVGVPVAGGQQQDEWRHTAQARAILGNLIGPNGEQLTSTDPYNTTVFVGGLSPLVGEETLRTFFVPFGEIHYVKVPVGKHCGFVQFVRKADAERAIEKMQGFPVGGSRIRLSWGRSQYKAAQAAAQAAQAAALAQAQAQTQVQVAPPPPQVAAGPQAPVVPQAQAGAPNASANANANGVGAITPAMLQGMTHEQAIMLLQKFQMQGYTAVPPSNAYAPPPNGYAAPVAPAVNANANVNGGYSVPVSNNGTSNGSSNNDAETYRNGFHSSSPSNSNVNEAYNSANAGSSVPHPQFTDEDLKVRRGDDGPFGYQQRGAYEVPPPAGSSTTTTSSFSPFSPDPNQHGQQQQQTQQQQGMGGLYAAAELLGKRRDSYAGHGAPYGAQGLPHPSKAANGGGKMSGSGSPTRGGYGGGGFAGSPPAFQINRYQSHAQTQPISRPNSGSAARGVVDDRERERSRGEEFDAMHDLNGTLASLDLDREREREFAFGGERERAWSLKSPTITESTSAESTSSGGSVQFRMTMGRTPSP</sequence>
<dbReference type="OrthoDB" id="446113at2759"/>
<keyword evidence="2 3" id="KW-0694">RNA-binding</keyword>
<dbReference type="InterPro" id="IPR000504">
    <property type="entry name" value="RRM_dom"/>
</dbReference>
<feature type="compositionally biased region" description="Polar residues" evidence="4">
    <location>
        <begin position="493"/>
        <end position="519"/>
    </location>
</feature>
<feature type="compositionally biased region" description="Low complexity" evidence="4">
    <location>
        <begin position="113"/>
        <end position="134"/>
    </location>
</feature>
<feature type="region of interest" description="Disordered" evidence="4">
    <location>
        <begin position="252"/>
        <end position="322"/>
    </location>
</feature>
<dbReference type="Proteomes" id="UP000620124">
    <property type="component" value="Unassembled WGS sequence"/>
</dbReference>
<dbReference type="PROSITE" id="PS50102">
    <property type="entry name" value="RRM"/>
    <property type="match status" value="2"/>
</dbReference>
<evidence type="ECO:0000256" key="2">
    <source>
        <dbReference type="ARBA" id="ARBA00022884"/>
    </source>
</evidence>
<feature type="compositionally biased region" description="Basic and acidic residues" evidence="4">
    <location>
        <begin position="884"/>
        <end position="893"/>
    </location>
</feature>
<dbReference type="GO" id="GO:0005829">
    <property type="term" value="C:cytosol"/>
    <property type="evidence" value="ECO:0007669"/>
    <property type="project" value="TreeGrafter"/>
</dbReference>
<feature type="region of interest" description="Disordered" evidence="4">
    <location>
        <begin position="961"/>
        <end position="1055"/>
    </location>
</feature>
<feature type="compositionally biased region" description="Low complexity" evidence="4">
    <location>
        <begin position="254"/>
        <end position="304"/>
    </location>
</feature>
<feature type="compositionally biased region" description="Basic and acidic residues" evidence="4">
    <location>
        <begin position="1034"/>
        <end position="1052"/>
    </location>
</feature>
<evidence type="ECO:0000256" key="1">
    <source>
        <dbReference type="ARBA" id="ARBA00022737"/>
    </source>
</evidence>
<feature type="compositionally biased region" description="Low complexity" evidence="4">
    <location>
        <begin position="1085"/>
        <end position="1102"/>
    </location>
</feature>
<feature type="compositionally biased region" description="Low complexity" evidence="4">
    <location>
        <begin position="520"/>
        <end position="533"/>
    </location>
</feature>
<feature type="domain" description="RRM" evidence="5">
    <location>
        <begin position="631"/>
        <end position="703"/>
    </location>
</feature>
<feature type="region of interest" description="Disordered" evidence="4">
    <location>
        <begin position="475"/>
        <end position="542"/>
    </location>
</feature>
<dbReference type="InterPro" id="IPR012677">
    <property type="entry name" value="Nucleotide-bd_a/b_plait_sf"/>
</dbReference>
<feature type="region of interest" description="Disordered" evidence="4">
    <location>
        <begin position="1072"/>
        <end position="1115"/>
    </location>
</feature>
<keyword evidence="7" id="KW-1185">Reference proteome</keyword>
<dbReference type="Gene3D" id="3.30.70.330">
    <property type="match status" value="3"/>
</dbReference>
<accession>A0A8H7CY17</accession>
<feature type="compositionally biased region" description="Gly residues" evidence="4">
    <location>
        <begin position="980"/>
        <end position="1002"/>
    </location>
</feature>
<dbReference type="InterPro" id="IPR035979">
    <property type="entry name" value="RBD_domain_sf"/>
</dbReference>